<reference evidence="1 2" key="1">
    <citation type="submission" date="2018-11" db="EMBL/GenBank/DDBJ databases">
        <title>Sequencing the genomes of 1000 actinobacteria strains.</title>
        <authorList>
            <person name="Klenk H.-P."/>
        </authorList>
    </citation>
    <scope>NUCLEOTIDE SEQUENCE [LARGE SCALE GENOMIC DNA]</scope>
    <source>
        <strain evidence="1 2">DSM 44254</strain>
    </source>
</reference>
<dbReference type="Proteomes" id="UP000272400">
    <property type="component" value="Unassembled WGS sequence"/>
</dbReference>
<comment type="caution">
    <text evidence="1">The sequence shown here is derived from an EMBL/GenBank/DDBJ whole genome shotgun (WGS) entry which is preliminary data.</text>
</comment>
<evidence type="ECO:0000313" key="2">
    <source>
        <dbReference type="Proteomes" id="UP000272400"/>
    </source>
</evidence>
<proteinExistence type="predicted"/>
<keyword evidence="2" id="KW-1185">Reference proteome</keyword>
<name>A0A3N1CP31_9ACTN</name>
<organism evidence="1 2">
    <name type="scientific">Actinocorallia herbida</name>
    <dbReference type="NCBI Taxonomy" id="58109"/>
    <lineage>
        <taxon>Bacteria</taxon>
        <taxon>Bacillati</taxon>
        <taxon>Actinomycetota</taxon>
        <taxon>Actinomycetes</taxon>
        <taxon>Streptosporangiales</taxon>
        <taxon>Thermomonosporaceae</taxon>
        <taxon>Actinocorallia</taxon>
    </lineage>
</organism>
<evidence type="ECO:0000313" key="1">
    <source>
        <dbReference type="EMBL" id="ROO82924.1"/>
    </source>
</evidence>
<sequence>MIGKGVWPVSTWPGGSQRWLCVCMKCGEFVTPRYNNVMQPGRGGCEPCGRLSSAANRRLPAEASVAEMRTAGVEPIEPYPGIDAPWRCRCLSPLCPGLWMGDPADIRPRLADVRRSVASACKFCARVAIRPERATYEMIERGVEPIVPYPGAAAAWHCRCLTCNSTDISPSYANVVLTGQGGCEHCGGRKRVPEQQAVREMLEVGAEPLAAYPGANERWRSRCLALDCPGPADRIIYPRLGWIRRGAQACKWCAGVAIDVRVAHDTMVAVGLAPLEPYPGVRTPWACRCLNPACQAVVRPTLGSVRSRDTRCAACAVYGFKPDKPALVYFLTHPRLNAAKIGICNLATGRIERHQRRGWRRYETLEFHHGNGAAQLEREVIAEWRAQRWDPVLDEGETYDGWTETVALTDELTPDVLWKSVLELKIVISPNLS</sequence>
<gene>
    <name evidence="1" type="ORF">EDD29_0409</name>
</gene>
<dbReference type="EMBL" id="RJKE01000001">
    <property type="protein sequence ID" value="ROO82924.1"/>
    <property type="molecule type" value="Genomic_DNA"/>
</dbReference>
<protein>
    <submittedName>
        <fullName evidence="1">Uncharacterized protein</fullName>
    </submittedName>
</protein>
<accession>A0A3N1CP31</accession>
<dbReference type="AlphaFoldDB" id="A0A3N1CP31"/>